<keyword evidence="3" id="KW-1185">Reference proteome</keyword>
<dbReference type="EMBL" id="NMUH01010330">
    <property type="protein sequence ID" value="MQM20890.1"/>
    <property type="molecule type" value="Genomic_DNA"/>
</dbReference>
<evidence type="ECO:0000313" key="2">
    <source>
        <dbReference type="EMBL" id="MQM20890.1"/>
    </source>
</evidence>
<gene>
    <name evidence="2" type="ORF">Taro_053920</name>
</gene>
<feature type="transmembrane region" description="Helical" evidence="1">
    <location>
        <begin position="32"/>
        <end position="51"/>
    </location>
</feature>
<feature type="non-terminal residue" evidence="2">
    <location>
        <position position="1"/>
    </location>
</feature>
<keyword evidence="1" id="KW-1133">Transmembrane helix</keyword>
<organism evidence="2 3">
    <name type="scientific">Colocasia esculenta</name>
    <name type="common">Wild taro</name>
    <name type="synonym">Arum esculentum</name>
    <dbReference type="NCBI Taxonomy" id="4460"/>
    <lineage>
        <taxon>Eukaryota</taxon>
        <taxon>Viridiplantae</taxon>
        <taxon>Streptophyta</taxon>
        <taxon>Embryophyta</taxon>
        <taxon>Tracheophyta</taxon>
        <taxon>Spermatophyta</taxon>
        <taxon>Magnoliopsida</taxon>
        <taxon>Liliopsida</taxon>
        <taxon>Araceae</taxon>
        <taxon>Aroideae</taxon>
        <taxon>Colocasieae</taxon>
        <taxon>Colocasia</taxon>
    </lineage>
</organism>
<reference evidence="2" key="1">
    <citation type="submission" date="2017-07" db="EMBL/GenBank/DDBJ databases">
        <title>Taro Niue Genome Assembly and Annotation.</title>
        <authorList>
            <person name="Atibalentja N."/>
            <person name="Keating K."/>
            <person name="Fields C.J."/>
        </authorList>
    </citation>
    <scope>NUCLEOTIDE SEQUENCE</scope>
    <source>
        <strain evidence="2">Niue_2</strain>
        <tissue evidence="2">Leaf</tissue>
    </source>
</reference>
<sequence length="56" mass="6583">SFSLEEFTILLGDFALKIDIRDFSKMKKNPKFFIQIVIFFFLAYVMIVSSLKLTDI</sequence>
<keyword evidence="1" id="KW-0812">Transmembrane</keyword>
<name>A0A843XP67_COLES</name>
<accession>A0A843XP67</accession>
<keyword evidence="1" id="KW-0472">Membrane</keyword>
<protein>
    <submittedName>
        <fullName evidence="2">Uncharacterized protein</fullName>
    </submittedName>
</protein>
<evidence type="ECO:0000256" key="1">
    <source>
        <dbReference type="SAM" id="Phobius"/>
    </source>
</evidence>
<evidence type="ECO:0000313" key="3">
    <source>
        <dbReference type="Proteomes" id="UP000652761"/>
    </source>
</evidence>
<dbReference type="AlphaFoldDB" id="A0A843XP67"/>
<comment type="caution">
    <text evidence="2">The sequence shown here is derived from an EMBL/GenBank/DDBJ whole genome shotgun (WGS) entry which is preliminary data.</text>
</comment>
<proteinExistence type="predicted"/>
<dbReference type="Proteomes" id="UP000652761">
    <property type="component" value="Unassembled WGS sequence"/>
</dbReference>